<dbReference type="EMBL" id="CP003221">
    <property type="protein sequence ID" value="EGJ49878.1"/>
    <property type="molecule type" value="Genomic_DNA"/>
</dbReference>
<dbReference type="HOGENOM" id="CLU_017038_1_0_7"/>
<dbReference type="InterPro" id="IPR022367">
    <property type="entry name" value="2-oxoacid/accept_OxRdtase_asu"/>
</dbReference>
<dbReference type="SUPFAM" id="SSF53323">
    <property type="entry name" value="Pyruvate-ferredoxin oxidoreductase, PFOR, domain III"/>
    <property type="match status" value="1"/>
</dbReference>
<dbReference type="eggNOG" id="COG1014">
    <property type="taxonomic scope" value="Bacteria"/>
</dbReference>
<keyword evidence="1" id="KW-0560">Oxidoreductase</keyword>
<dbReference type="InterPro" id="IPR009014">
    <property type="entry name" value="Transketo_C/PFOR_II"/>
</dbReference>
<dbReference type="GO" id="GO:0016903">
    <property type="term" value="F:oxidoreductase activity, acting on the aldehyde or oxo group of donors"/>
    <property type="evidence" value="ECO:0007669"/>
    <property type="project" value="InterPro"/>
</dbReference>
<dbReference type="Gene3D" id="3.40.50.970">
    <property type="match status" value="1"/>
</dbReference>
<proteinExistence type="predicted"/>
<keyword evidence="6" id="KW-1185">Reference proteome</keyword>
<evidence type="ECO:0000259" key="2">
    <source>
        <dbReference type="Pfam" id="PF01558"/>
    </source>
</evidence>
<evidence type="ECO:0000256" key="1">
    <source>
        <dbReference type="ARBA" id="ARBA00023002"/>
    </source>
</evidence>
<dbReference type="eggNOG" id="COG0674">
    <property type="taxonomic scope" value="Bacteria"/>
</dbReference>
<dbReference type="CDD" id="cd07034">
    <property type="entry name" value="TPP_PYR_PFOR_IOR-alpha_like"/>
    <property type="match status" value="1"/>
</dbReference>
<dbReference type="Pfam" id="PF01855">
    <property type="entry name" value="POR_N"/>
    <property type="match status" value="1"/>
</dbReference>
<dbReference type="SUPFAM" id="SSF52518">
    <property type="entry name" value="Thiamin diphosphate-binding fold (THDP-binding)"/>
    <property type="match status" value="1"/>
</dbReference>
<dbReference type="NCBIfam" id="TIGR03710">
    <property type="entry name" value="OAFO_sf"/>
    <property type="match status" value="1"/>
</dbReference>
<evidence type="ECO:0000259" key="3">
    <source>
        <dbReference type="Pfam" id="PF01855"/>
    </source>
</evidence>
<feature type="domain" description="Pyruvate/ketoisovalerate oxidoreductase catalytic" evidence="2">
    <location>
        <begin position="14"/>
        <end position="169"/>
    </location>
</feature>
<dbReference type="InterPro" id="IPR033248">
    <property type="entry name" value="Transketolase_C"/>
</dbReference>
<dbReference type="PANTHER" id="PTHR32154">
    <property type="entry name" value="PYRUVATE-FLAVODOXIN OXIDOREDUCTASE-RELATED"/>
    <property type="match status" value="1"/>
</dbReference>
<dbReference type="InterPro" id="IPR002869">
    <property type="entry name" value="Pyrv_flavodox_OxRed_cen"/>
</dbReference>
<dbReference type="GO" id="GO:0006979">
    <property type="term" value="P:response to oxidative stress"/>
    <property type="evidence" value="ECO:0007669"/>
    <property type="project" value="TreeGrafter"/>
</dbReference>
<dbReference type="STRING" id="690850.Desaf_1541"/>
<dbReference type="RefSeq" id="WP_014259662.1">
    <property type="nucleotide sequence ID" value="NC_016629.1"/>
</dbReference>
<dbReference type="AlphaFoldDB" id="F3Z0Q4"/>
<dbReference type="Pfam" id="PF02780">
    <property type="entry name" value="Transketolase_C"/>
    <property type="match status" value="1"/>
</dbReference>
<feature type="domain" description="Transketolase C-terminal" evidence="4">
    <location>
        <begin position="460"/>
        <end position="523"/>
    </location>
</feature>
<organism evidence="5 6">
    <name type="scientific">Desulfocurvibacter africanus subsp. africanus str. Walvis Bay</name>
    <dbReference type="NCBI Taxonomy" id="690850"/>
    <lineage>
        <taxon>Bacteria</taxon>
        <taxon>Pseudomonadati</taxon>
        <taxon>Thermodesulfobacteriota</taxon>
        <taxon>Desulfovibrionia</taxon>
        <taxon>Desulfovibrionales</taxon>
        <taxon>Desulfovibrionaceae</taxon>
        <taxon>Desulfocurvibacter</taxon>
    </lineage>
</organism>
<protein>
    <submittedName>
        <fullName evidence="5">2-oxoacid:acceptor oxidoreductase, alpha subunit</fullName>
    </submittedName>
</protein>
<dbReference type="SUPFAM" id="SSF52922">
    <property type="entry name" value="TK C-terminal domain-like"/>
    <property type="match status" value="1"/>
</dbReference>
<dbReference type="Gene3D" id="3.40.50.920">
    <property type="match status" value="1"/>
</dbReference>
<dbReference type="InterPro" id="IPR019752">
    <property type="entry name" value="Pyrv/ketoisovalerate_OxRed_cat"/>
</dbReference>
<dbReference type="Proteomes" id="UP000007844">
    <property type="component" value="Chromosome"/>
</dbReference>
<gene>
    <name evidence="5" type="ORF">Desaf_1541</name>
</gene>
<name>F3Z0Q4_DESAF</name>
<feature type="domain" description="Pyruvate flavodoxin/ferredoxin oxidoreductase pyrimidine binding" evidence="3">
    <location>
        <begin position="202"/>
        <end position="438"/>
    </location>
</feature>
<evidence type="ECO:0000259" key="4">
    <source>
        <dbReference type="Pfam" id="PF02780"/>
    </source>
</evidence>
<sequence length="564" mass="61530">MTGASVNILIGGEAGQGLATIGTLLANALTRSGYHILVTQDYMSRIRGGHNTFAIRMDSEPVLGPRESVDVLVALDQPSIDLHREALSERGVIVAGREMNVHGHARTFGVPYEELAPKKIFYNTVALGVLASVVCLDMSILEDLLADTFEKKGQEIVRQNVDVLRAAYEWKSRQEKIFECPMPPEVRAGLLTMDGNEAIALGALAAGANFCSFYPMTPSTSVPLNLIAKGQELGVVVEQAEDEIAAMNMALGASYAGARAMTATSGGGFDLMSEGLSLAGITETPIVIVLAMRPGPATGLPTRTEQGDLNLALFSGHGEFPRAILAPGSVEECFHLTHRAFWLAESWQSPVFVLTDQFLADSFRSIEPFDIDSLPEPPALLIEPPDPESYKRYALTDTGVSPRAIPTLSRALVVVDSDEHDEQGHITEDFGVRTAMVDKRNRKFLGLLKEVLPPVYEGPDKPDLLLVCWGSTMGPLLEAARILREQGRKVATLCFNQVWPLDPSQFARRLIEAREVVMVEGNSTGQFRGILQVQTGFRIDKLVPRYDGLPFTAAYILNRLQEMR</sequence>
<dbReference type="InterPro" id="IPR029061">
    <property type="entry name" value="THDP-binding"/>
</dbReference>
<accession>F3Z0Q4</accession>
<dbReference type="Pfam" id="PF01558">
    <property type="entry name" value="POR"/>
    <property type="match status" value="1"/>
</dbReference>
<dbReference type="KEGG" id="daf:Desaf_1541"/>
<dbReference type="InterPro" id="IPR050722">
    <property type="entry name" value="Pyruvate:ferred/Flavod_OxRd"/>
</dbReference>
<evidence type="ECO:0000313" key="6">
    <source>
        <dbReference type="Proteomes" id="UP000007844"/>
    </source>
</evidence>
<dbReference type="FunFam" id="3.40.50.970:FF:000022">
    <property type="entry name" value="2-oxoglutarate ferredoxin oxidoreductase alpha subunit"/>
    <property type="match status" value="1"/>
</dbReference>
<reference evidence="5 6" key="1">
    <citation type="journal article" date="2011" name="J. Bacteriol.">
        <title>Genome sequence of the mercury-methylating and pleomorphic Desulfovibrio africanus Strain Walvis Bay.</title>
        <authorList>
            <person name="Brown S.D."/>
            <person name="Wall J.D."/>
            <person name="Kucken A.M."/>
            <person name="Gilmour C.C."/>
            <person name="Podar M."/>
            <person name="Brandt C.C."/>
            <person name="Teshima H."/>
            <person name="Detter J.C."/>
            <person name="Han C.S."/>
            <person name="Land M.L."/>
            <person name="Lucas S."/>
            <person name="Han J."/>
            <person name="Pennacchio L."/>
            <person name="Nolan M."/>
            <person name="Pitluck S."/>
            <person name="Woyke T."/>
            <person name="Goodwin L."/>
            <person name="Palumbo A.V."/>
            <person name="Elias D.A."/>
        </authorList>
    </citation>
    <scope>NUCLEOTIDE SEQUENCE [LARGE SCALE GENOMIC DNA]</scope>
    <source>
        <strain evidence="5 6">Walvis Bay</strain>
    </source>
</reference>
<evidence type="ECO:0000313" key="5">
    <source>
        <dbReference type="EMBL" id="EGJ49878.1"/>
    </source>
</evidence>
<dbReference type="PANTHER" id="PTHR32154:SF20">
    <property type="entry name" value="2-OXOGLUTARATE OXIDOREDUCTASE SUBUNIT KORA"/>
    <property type="match status" value="1"/>
</dbReference>
<dbReference type="InterPro" id="IPR002880">
    <property type="entry name" value="Pyrv_Fd/Flavodoxin_OxRdtase_N"/>
</dbReference>
<dbReference type="Gene3D" id="3.40.920.10">
    <property type="entry name" value="Pyruvate-ferredoxin oxidoreductase, PFOR, domain III"/>
    <property type="match status" value="1"/>
</dbReference>